<feature type="domain" description="GGDEF" evidence="7">
    <location>
        <begin position="353"/>
        <end position="498"/>
    </location>
</feature>
<proteinExistence type="predicted"/>
<dbReference type="Gene3D" id="3.30.70.270">
    <property type="match status" value="1"/>
</dbReference>
<dbReference type="CDD" id="cd06225">
    <property type="entry name" value="HAMP"/>
    <property type="match status" value="1"/>
</dbReference>
<dbReference type="InterPro" id="IPR001633">
    <property type="entry name" value="EAL_dom"/>
</dbReference>
<dbReference type="InterPro" id="IPR029787">
    <property type="entry name" value="Nucleotide_cyclase"/>
</dbReference>
<dbReference type="CDD" id="cd01948">
    <property type="entry name" value="EAL"/>
    <property type="match status" value="1"/>
</dbReference>
<dbReference type="InterPro" id="IPR052155">
    <property type="entry name" value="Biofilm_reg_signaling"/>
</dbReference>
<dbReference type="OrthoDB" id="9813913at2"/>
<dbReference type="FunFam" id="3.20.20.450:FF:000001">
    <property type="entry name" value="Cyclic di-GMP phosphodiesterase yahA"/>
    <property type="match status" value="1"/>
</dbReference>
<evidence type="ECO:0000259" key="7">
    <source>
        <dbReference type="PROSITE" id="PS50887"/>
    </source>
</evidence>
<dbReference type="PANTHER" id="PTHR44757">
    <property type="entry name" value="DIGUANYLATE CYCLASE DGCP"/>
    <property type="match status" value="1"/>
</dbReference>
<dbReference type="SUPFAM" id="SSF158472">
    <property type="entry name" value="HAMP domain-like"/>
    <property type="match status" value="1"/>
</dbReference>
<dbReference type="GO" id="GO:0016020">
    <property type="term" value="C:membrane"/>
    <property type="evidence" value="ECO:0007669"/>
    <property type="project" value="InterPro"/>
</dbReference>
<feature type="domain" description="EAL" evidence="5">
    <location>
        <begin position="507"/>
        <end position="760"/>
    </location>
</feature>
<feature type="transmembrane region" description="Helical" evidence="4">
    <location>
        <begin position="195"/>
        <end position="224"/>
    </location>
</feature>
<dbReference type="PROSITE" id="PS50883">
    <property type="entry name" value="EAL"/>
    <property type="match status" value="1"/>
</dbReference>
<keyword evidence="4" id="KW-0472">Membrane</keyword>
<evidence type="ECO:0000256" key="4">
    <source>
        <dbReference type="SAM" id="Phobius"/>
    </source>
</evidence>
<dbReference type="Pfam" id="PF00990">
    <property type="entry name" value="GGDEF"/>
    <property type="match status" value="1"/>
</dbReference>
<gene>
    <name evidence="8" type="ORF">C0039_03665</name>
</gene>
<keyword evidence="3" id="KW-0175">Coiled coil</keyword>
<dbReference type="EMBL" id="PKUS01000002">
    <property type="protein sequence ID" value="PLW70315.1"/>
    <property type="molecule type" value="Genomic_DNA"/>
</dbReference>
<keyword evidence="2" id="KW-0973">c-di-GMP</keyword>
<evidence type="ECO:0000259" key="6">
    <source>
        <dbReference type="PROSITE" id="PS50885"/>
    </source>
</evidence>
<dbReference type="EC" id="3.1.4.52" evidence="1"/>
<dbReference type="SUPFAM" id="SSF141868">
    <property type="entry name" value="EAL domain-like"/>
    <property type="match status" value="1"/>
</dbReference>
<evidence type="ECO:0000259" key="5">
    <source>
        <dbReference type="PROSITE" id="PS50883"/>
    </source>
</evidence>
<dbReference type="InterPro" id="IPR035919">
    <property type="entry name" value="EAL_sf"/>
</dbReference>
<keyword evidence="9" id="KW-1185">Reference proteome</keyword>
<dbReference type="Gene3D" id="3.20.20.450">
    <property type="entry name" value="EAL domain"/>
    <property type="match status" value="1"/>
</dbReference>
<dbReference type="CDD" id="cd01949">
    <property type="entry name" value="GGDEF"/>
    <property type="match status" value="1"/>
</dbReference>
<sequence>MVVTIAGKINALVIAIVVSMSVLVTGFTSISEYSLERDRLLSGLAAQATGGPDLALYLFFGAEDALTASVDGLLLPEPVHYAVIFDTEGEVILTRPSANRDKKPQFAALRKGLSQADSGLSSLDAAGHEVGGGLPGALLGADRYFHLTLPLVSAVNPMQEGISQEDFLLAASRPAAEKARHVIGYLQLAVNQRALLLQVLPGILLVIVACVIFALLCLFLSLAFTRRITAPISHLAKVADGISSGNLEEPVRVSGSGEVRDIANIINRVIADVSSYKKERDVDHQLLSMKVEERNVQLSRRNEELNRAVKQVTKTKNRLRQMAYYDALTSLPNRRLFTEQLSLLLKLSNRNSQMLALLFLDLDNFKRINDSLGHSAGDLLLREVGLRLSGCVRDSDVVAHYVDNTAKIDVSRLGGDEFTVVLNQVDKAESAALVAQRLMTTLTEPMLIDGHELVVTPSIGIALAPEHAEDVEGLLRCADTAMYHAKSAGKAAFLFYDSSMEETGLERLALENDLRKALENNELVLFYQPQVDTQAGKVVGAEALMRWRHPEQGLIPPFRFIPLAEEMGLIAAMGEWTIREACNQVKRFAAAGVVLPKVAVNVSALQFTPSFSRKVRAILEETGVDPGVLELELTEGVVMGDTSTSVQALGELRDLGVSLSIDDFGTGYSSLSYLSRFPLDELKIDRSFVVDAVESEEGASLVRAIVAMAQGLGLKLVAEGVETLEQYDFMTATGATVIQGYLFSPPVPADELAPLLSPWHFQEQIQGLEGNIQR</sequence>
<dbReference type="InterPro" id="IPR000160">
    <property type="entry name" value="GGDEF_dom"/>
</dbReference>
<protein>
    <recommendedName>
        <fullName evidence="1">cyclic-guanylate-specific phosphodiesterase</fullName>
        <ecNumber evidence="1">3.1.4.52</ecNumber>
    </recommendedName>
</protein>
<keyword evidence="4" id="KW-0812">Transmembrane</keyword>
<accession>A0A2N5X752</accession>
<evidence type="ECO:0000256" key="3">
    <source>
        <dbReference type="SAM" id="Coils"/>
    </source>
</evidence>
<dbReference type="SUPFAM" id="SSF55073">
    <property type="entry name" value="Nucleotide cyclase"/>
    <property type="match status" value="1"/>
</dbReference>
<organism evidence="8 9">
    <name type="scientific">Pseudohalioglobus lutimaris</name>
    <dbReference type="NCBI Taxonomy" id="1737061"/>
    <lineage>
        <taxon>Bacteria</taxon>
        <taxon>Pseudomonadati</taxon>
        <taxon>Pseudomonadota</taxon>
        <taxon>Gammaproteobacteria</taxon>
        <taxon>Cellvibrionales</taxon>
        <taxon>Halieaceae</taxon>
        <taxon>Pseudohalioglobus</taxon>
    </lineage>
</organism>
<dbReference type="Gene3D" id="6.10.340.10">
    <property type="match status" value="1"/>
</dbReference>
<dbReference type="GO" id="GO:0007165">
    <property type="term" value="P:signal transduction"/>
    <property type="evidence" value="ECO:0007669"/>
    <property type="project" value="InterPro"/>
</dbReference>
<comment type="caution">
    <text evidence="8">The sequence shown here is derived from an EMBL/GenBank/DDBJ whole genome shotgun (WGS) entry which is preliminary data.</text>
</comment>
<dbReference type="Proteomes" id="UP000235005">
    <property type="component" value="Unassembled WGS sequence"/>
</dbReference>
<dbReference type="AlphaFoldDB" id="A0A2N5X752"/>
<feature type="transmembrane region" description="Helical" evidence="4">
    <location>
        <begin position="12"/>
        <end position="30"/>
    </location>
</feature>
<dbReference type="InterPro" id="IPR043128">
    <property type="entry name" value="Rev_trsase/Diguanyl_cyclase"/>
</dbReference>
<dbReference type="Pfam" id="PF00672">
    <property type="entry name" value="HAMP"/>
    <property type="match status" value="1"/>
</dbReference>
<evidence type="ECO:0000313" key="8">
    <source>
        <dbReference type="EMBL" id="PLW70315.1"/>
    </source>
</evidence>
<dbReference type="PROSITE" id="PS50885">
    <property type="entry name" value="HAMP"/>
    <property type="match status" value="1"/>
</dbReference>
<dbReference type="PROSITE" id="PS50887">
    <property type="entry name" value="GGDEF"/>
    <property type="match status" value="1"/>
</dbReference>
<name>A0A2N5X752_9GAMM</name>
<evidence type="ECO:0000256" key="1">
    <source>
        <dbReference type="ARBA" id="ARBA00012282"/>
    </source>
</evidence>
<dbReference type="GO" id="GO:0071111">
    <property type="term" value="F:cyclic-guanylate-specific phosphodiesterase activity"/>
    <property type="evidence" value="ECO:0007669"/>
    <property type="project" value="UniProtKB-EC"/>
</dbReference>
<dbReference type="SMART" id="SM00304">
    <property type="entry name" value="HAMP"/>
    <property type="match status" value="1"/>
</dbReference>
<dbReference type="Pfam" id="PF00563">
    <property type="entry name" value="EAL"/>
    <property type="match status" value="1"/>
</dbReference>
<keyword evidence="4" id="KW-1133">Transmembrane helix</keyword>
<dbReference type="SMART" id="SM00267">
    <property type="entry name" value="GGDEF"/>
    <property type="match status" value="1"/>
</dbReference>
<dbReference type="SMART" id="SM00052">
    <property type="entry name" value="EAL"/>
    <property type="match status" value="1"/>
</dbReference>
<feature type="domain" description="HAMP" evidence="6">
    <location>
        <begin position="226"/>
        <end position="278"/>
    </location>
</feature>
<dbReference type="PANTHER" id="PTHR44757:SF2">
    <property type="entry name" value="BIOFILM ARCHITECTURE MAINTENANCE PROTEIN MBAA"/>
    <property type="match status" value="1"/>
</dbReference>
<dbReference type="NCBIfam" id="TIGR00254">
    <property type="entry name" value="GGDEF"/>
    <property type="match status" value="1"/>
</dbReference>
<feature type="coiled-coil region" evidence="3">
    <location>
        <begin position="288"/>
        <end position="322"/>
    </location>
</feature>
<reference evidence="8 9" key="1">
    <citation type="submission" date="2018-01" db="EMBL/GenBank/DDBJ databases">
        <title>The draft genome sequence of Halioglobus lutimaris HF004.</title>
        <authorList>
            <person name="Du Z.-J."/>
            <person name="Shi M.-J."/>
        </authorList>
    </citation>
    <scope>NUCLEOTIDE SEQUENCE [LARGE SCALE GENOMIC DNA]</scope>
    <source>
        <strain evidence="8 9">HF004</strain>
    </source>
</reference>
<dbReference type="InterPro" id="IPR003660">
    <property type="entry name" value="HAMP_dom"/>
</dbReference>
<evidence type="ECO:0000313" key="9">
    <source>
        <dbReference type="Proteomes" id="UP000235005"/>
    </source>
</evidence>
<evidence type="ECO:0000256" key="2">
    <source>
        <dbReference type="ARBA" id="ARBA00022636"/>
    </source>
</evidence>